<feature type="region of interest" description="Disordered" evidence="1">
    <location>
        <begin position="1"/>
        <end position="25"/>
    </location>
</feature>
<dbReference type="Proteomes" id="UP001199525">
    <property type="component" value="Unassembled WGS sequence"/>
</dbReference>
<evidence type="ECO:0000313" key="3">
    <source>
        <dbReference type="Proteomes" id="UP001199525"/>
    </source>
</evidence>
<protein>
    <submittedName>
        <fullName evidence="2">Uncharacterized protein</fullName>
    </submittedName>
</protein>
<gene>
    <name evidence="2" type="ORF">LC586_38200</name>
</gene>
<keyword evidence="3" id="KW-1185">Reference proteome</keyword>
<comment type="caution">
    <text evidence="2">The sequence shown here is derived from an EMBL/GenBank/DDBJ whole genome shotgun (WGS) entry which is preliminary data.</text>
</comment>
<sequence length="208" mass="22745">MADNQPDTQPDTLSIDSESSQKEENFSKISILDLQKKYGIQRDSFYARTRYLRITTWKEGGKAYLYADQIAEMDGLHEHIQQTGRMQGYVVPEPSGPIEEDEQPAAATSSLAVTETQQITSTYAPKQKRSQSSGQVDDVAAIVQSAQGKAAGTLIAENILARHFIENPNLLPDELKTKIKESGEMPCIDPFGYADSLISAAMGSISAA</sequence>
<feature type="compositionally biased region" description="Polar residues" evidence="1">
    <location>
        <begin position="1"/>
        <end position="18"/>
    </location>
</feature>
<evidence type="ECO:0000313" key="2">
    <source>
        <dbReference type="EMBL" id="MCC5604820.1"/>
    </source>
</evidence>
<name>A0ABS8IKL6_9NOSO</name>
<accession>A0ABS8IKL6</accession>
<evidence type="ECO:0000256" key="1">
    <source>
        <dbReference type="SAM" id="MobiDB-lite"/>
    </source>
</evidence>
<proteinExistence type="predicted"/>
<dbReference type="EMBL" id="JAIVFQ010000160">
    <property type="protein sequence ID" value="MCC5604820.1"/>
    <property type="molecule type" value="Genomic_DNA"/>
</dbReference>
<reference evidence="2 3" key="1">
    <citation type="journal article" date="2021" name="Microorganisms">
        <title>Genome Evolution of Filamentous Cyanobacterium Nostoc Species: From Facultative Symbiosis to Free Living.</title>
        <authorList>
            <person name="Huo D."/>
            <person name="Li H."/>
            <person name="Cai F."/>
            <person name="Guo X."/>
            <person name="Qiao Z."/>
            <person name="Wang W."/>
            <person name="Yu G."/>
            <person name="Li R."/>
        </authorList>
    </citation>
    <scope>NUCLEOTIDE SEQUENCE [LARGE SCALE GENOMIC DNA]</scope>
    <source>
        <strain evidence="2 3">CHAB 5714</strain>
    </source>
</reference>
<organism evidence="2 3">
    <name type="scientific">Nostoc favosum CHAB5714</name>
    <dbReference type="NCBI Taxonomy" id="2780399"/>
    <lineage>
        <taxon>Bacteria</taxon>
        <taxon>Bacillati</taxon>
        <taxon>Cyanobacteriota</taxon>
        <taxon>Cyanophyceae</taxon>
        <taxon>Nostocales</taxon>
        <taxon>Nostocaceae</taxon>
        <taxon>Nostoc</taxon>
        <taxon>Nostoc favosum</taxon>
    </lineage>
</organism>
<dbReference type="RefSeq" id="WP_229490939.1">
    <property type="nucleotide sequence ID" value="NZ_JAIVFQ010000160.1"/>
</dbReference>